<dbReference type="STRING" id="231916.A0A409WC86"/>
<dbReference type="GO" id="GO:0006516">
    <property type="term" value="P:glycoprotein catabolic process"/>
    <property type="evidence" value="ECO:0007669"/>
    <property type="project" value="TreeGrafter"/>
</dbReference>
<comment type="catalytic activity">
    <reaction evidence="1">
        <text>Hydrolysis of terminal, non-reducing beta-D-mannose residues in beta-D-mannosides.</text>
        <dbReference type="EC" id="3.2.1.25"/>
    </reaction>
</comment>
<feature type="domain" description="Glycoside hydrolase family 2 immunoglobulin-like beta-sandwich" evidence="13">
    <location>
        <begin position="286"/>
        <end position="352"/>
    </location>
</feature>
<evidence type="ECO:0000256" key="10">
    <source>
        <dbReference type="ARBA" id="ARBA00038429"/>
    </source>
</evidence>
<evidence type="ECO:0000259" key="13">
    <source>
        <dbReference type="Pfam" id="PF00703"/>
    </source>
</evidence>
<dbReference type="Pfam" id="PF00703">
    <property type="entry name" value="Glyco_hydro_2"/>
    <property type="match status" value="1"/>
</dbReference>
<dbReference type="InterPro" id="IPR041447">
    <property type="entry name" value="Mannosidase_ig"/>
</dbReference>
<dbReference type="Pfam" id="PF22666">
    <property type="entry name" value="Glyco_hydro_2_N2"/>
    <property type="match status" value="1"/>
</dbReference>
<evidence type="ECO:0000259" key="15">
    <source>
        <dbReference type="Pfam" id="PF17786"/>
    </source>
</evidence>
<comment type="pathway">
    <text evidence="3">Glycan metabolism; N-glycan degradation.</text>
</comment>
<dbReference type="Gene3D" id="3.20.20.80">
    <property type="entry name" value="Glycosidases"/>
    <property type="match status" value="1"/>
</dbReference>
<dbReference type="InterPro" id="IPR013783">
    <property type="entry name" value="Ig-like_fold"/>
</dbReference>
<evidence type="ECO:0000313" key="17">
    <source>
        <dbReference type="EMBL" id="PPQ76096.1"/>
    </source>
</evidence>
<dbReference type="SUPFAM" id="SSF49303">
    <property type="entry name" value="beta-Galactosidase/glucuronidase domain"/>
    <property type="match status" value="2"/>
</dbReference>
<dbReference type="InterPro" id="IPR054593">
    <property type="entry name" value="Beta-mannosidase-like_N2"/>
</dbReference>
<evidence type="ECO:0000256" key="11">
    <source>
        <dbReference type="ARBA" id="ARBA00041069"/>
    </source>
</evidence>
<keyword evidence="7" id="KW-0378">Hydrolase</keyword>
<dbReference type="GO" id="GO:0005975">
    <property type="term" value="P:carbohydrate metabolic process"/>
    <property type="evidence" value="ECO:0007669"/>
    <property type="project" value="InterPro"/>
</dbReference>
<dbReference type="InterPro" id="IPR008979">
    <property type="entry name" value="Galactose-bd-like_sf"/>
</dbReference>
<proteinExistence type="inferred from homology"/>
<dbReference type="Pfam" id="PF17786">
    <property type="entry name" value="Mannosidase_ig"/>
    <property type="match status" value="1"/>
</dbReference>
<evidence type="ECO:0000256" key="6">
    <source>
        <dbReference type="ARBA" id="ARBA00022525"/>
    </source>
</evidence>
<dbReference type="PANTHER" id="PTHR43730">
    <property type="entry name" value="BETA-MANNOSIDASE"/>
    <property type="match status" value="1"/>
</dbReference>
<dbReference type="InterPro" id="IPR006102">
    <property type="entry name" value="Ig-like_GH2"/>
</dbReference>
<sequence>MKALQLELQGWQWKQRDHAFLNVLQELELGSSADFRQGWITATSFPSEVHVELLNVGAIPDPYVGFNEHQVQWVGDVEWLYRCEFAFESDALYDYAELLFEGLDTICDVYLNHARILATDNMFRTHRYRIKLKEGSLLRSSNTLLLHFKSAKALAKAEEAKYGKVRAGSTNLGDPSRVYVRKAQYDWRWDWVRICLDQRRMPAELMGPELMTCGPYRPVTLLTYSIRLEDIHVRNFVDFQPDGGFSATMELDAALSGTLEPSEHMLLVEMLNDQQSIIKSEKILLESKTVAEQAGDNITYKSVVEWTNLEREGVELWWPVGYGSQTLYKVKVSLLNKAGQTIDSATRRVGFRTVKLIQEPLSEPDQYGTGTTFLFEINDVRMFMGGSNWVPADNFLTRISPERYRNWLTLLRDGNQNMVRIWGGGIYEPDVFYDICDELGLVVWQDFQFACGVYPAHEEFVANVRREAIDNVTRLRHHPSIVCFCGNNEDYQLVLQWGGACHYIATFFISTTDVAQLPARLLYEEVLPDVVASLTDPPIPYHRGSPYGGKGWDTSDPTVGDVHQWNIWGGKELQYQEYDRMGGRFVSEFGIPSMPSLKTIDYWMQGANASQYYAQSRLMAQHTRAGSFERRFAIVMNENFRLTSDLETHVFNTQLMQSEAVSFAYRSWRRQWKGKGREYTSGVLVWQLNDCWPVVSWAIVDYFLRPKPIYYTIARELAAITVGSFRNVIKNRDNDRPRQFYEFGAIQTVFANLSFWATNGTLKLKKTRLVVKFFDLLSPEWSHAETRDYVLLPNQSTELLEIECPGPFRKGIAPGDPLAIQSANVVASACLLDPETGEILARHADWPEPYRFLQAPDPELTVVQTAGQDNDSTILTVSVSRPAKCVFFSVDEEGSEVQWSDNALDIVPGDEQVIICHGVKGRRIKVAYFGSERAQYI</sequence>
<evidence type="ECO:0000256" key="8">
    <source>
        <dbReference type="ARBA" id="ARBA00023180"/>
    </source>
</evidence>
<keyword evidence="18" id="KW-1185">Reference proteome</keyword>
<dbReference type="GO" id="GO:0004567">
    <property type="term" value="F:beta-mannosidase activity"/>
    <property type="evidence" value="ECO:0007669"/>
    <property type="project" value="UniProtKB-EC"/>
</dbReference>
<dbReference type="InterPro" id="IPR036156">
    <property type="entry name" value="Beta-gal/glucu_dom_sf"/>
</dbReference>
<dbReference type="PANTHER" id="PTHR43730:SF1">
    <property type="entry name" value="BETA-MANNOSIDASE"/>
    <property type="match status" value="1"/>
</dbReference>
<gene>
    <name evidence="17" type="ORF">CVT26_004603</name>
</gene>
<dbReference type="SUPFAM" id="SSF51445">
    <property type="entry name" value="(Trans)glycosidases"/>
    <property type="match status" value="1"/>
</dbReference>
<evidence type="ECO:0000256" key="3">
    <source>
        <dbReference type="ARBA" id="ARBA00004740"/>
    </source>
</evidence>
<dbReference type="Gene3D" id="2.60.120.260">
    <property type="entry name" value="Galactose-binding domain-like"/>
    <property type="match status" value="1"/>
</dbReference>
<dbReference type="Proteomes" id="UP000284706">
    <property type="component" value="Unassembled WGS sequence"/>
</dbReference>
<dbReference type="AlphaFoldDB" id="A0A409WC86"/>
<feature type="domain" description="Beta-mannosidase-like galactose-binding" evidence="16">
    <location>
        <begin position="34"/>
        <end position="217"/>
    </location>
</feature>
<dbReference type="EMBL" id="NHYE01005196">
    <property type="protein sequence ID" value="PPQ76096.1"/>
    <property type="molecule type" value="Genomic_DNA"/>
</dbReference>
<evidence type="ECO:0000256" key="5">
    <source>
        <dbReference type="ARBA" id="ARBA00012754"/>
    </source>
</evidence>
<dbReference type="InterPro" id="IPR050887">
    <property type="entry name" value="Beta-mannosidase_GH2"/>
</dbReference>
<comment type="similarity">
    <text evidence="10">Belongs to the glycosyl hydrolase 2 family. Beta-mannosidase B subfamily.</text>
</comment>
<dbReference type="FunFam" id="3.20.20.80:FF:000050">
    <property type="entry name" value="Beta-mannosidase B"/>
    <property type="match status" value="1"/>
</dbReference>
<organism evidence="17 18">
    <name type="scientific">Gymnopilus dilepis</name>
    <dbReference type="NCBI Taxonomy" id="231916"/>
    <lineage>
        <taxon>Eukaryota</taxon>
        <taxon>Fungi</taxon>
        <taxon>Dikarya</taxon>
        <taxon>Basidiomycota</taxon>
        <taxon>Agaricomycotina</taxon>
        <taxon>Agaricomycetes</taxon>
        <taxon>Agaricomycetidae</taxon>
        <taxon>Agaricales</taxon>
        <taxon>Agaricineae</taxon>
        <taxon>Hymenogastraceae</taxon>
        <taxon>Gymnopilus</taxon>
    </lineage>
</organism>
<dbReference type="OrthoDB" id="2866996at2759"/>
<evidence type="ECO:0000259" key="16">
    <source>
        <dbReference type="Pfam" id="PF22666"/>
    </source>
</evidence>
<evidence type="ECO:0000313" key="18">
    <source>
        <dbReference type="Proteomes" id="UP000284706"/>
    </source>
</evidence>
<feature type="domain" description="Mannosidase Ig/CBM-like" evidence="15">
    <location>
        <begin position="752"/>
        <end position="851"/>
    </location>
</feature>
<dbReference type="SUPFAM" id="SSF49785">
    <property type="entry name" value="Galactose-binding domain-like"/>
    <property type="match status" value="1"/>
</dbReference>
<comment type="caution">
    <text evidence="17">The sequence shown here is derived from an EMBL/GenBank/DDBJ whole genome shotgun (WGS) entry which is preliminary data.</text>
</comment>
<name>A0A409WC86_9AGAR</name>
<evidence type="ECO:0000256" key="4">
    <source>
        <dbReference type="ARBA" id="ARBA00011738"/>
    </source>
</evidence>
<dbReference type="EC" id="3.2.1.25" evidence="5"/>
<evidence type="ECO:0000256" key="7">
    <source>
        <dbReference type="ARBA" id="ARBA00022801"/>
    </source>
</evidence>
<keyword evidence="9" id="KW-0326">Glycosidase</keyword>
<dbReference type="GO" id="GO:0005576">
    <property type="term" value="C:extracellular region"/>
    <property type="evidence" value="ECO:0007669"/>
    <property type="project" value="UniProtKB-SubCell"/>
</dbReference>
<comment type="subunit">
    <text evidence="4">Homodimer.</text>
</comment>
<reference evidence="17 18" key="1">
    <citation type="journal article" date="2018" name="Evol. Lett.">
        <title>Horizontal gene cluster transfer increased hallucinogenic mushroom diversity.</title>
        <authorList>
            <person name="Reynolds H.T."/>
            <person name="Vijayakumar V."/>
            <person name="Gluck-Thaler E."/>
            <person name="Korotkin H.B."/>
            <person name="Matheny P.B."/>
            <person name="Slot J.C."/>
        </authorList>
    </citation>
    <scope>NUCLEOTIDE SEQUENCE [LARGE SCALE GENOMIC DNA]</scope>
    <source>
        <strain evidence="17 18">SRW20</strain>
    </source>
</reference>
<keyword evidence="8" id="KW-0325">Glycoprotein</keyword>
<dbReference type="InterPro" id="IPR041625">
    <property type="entry name" value="Beta-mannosidase_Ig"/>
</dbReference>
<keyword evidence="6" id="KW-0964">Secreted</keyword>
<evidence type="ECO:0000256" key="1">
    <source>
        <dbReference type="ARBA" id="ARBA00000829"/>
    </source>
</evidence>
<evidence type="ECO:0000256" key="2">
    <source>
        <dbReference type="ARBA" id="ARBA00004613"/>
    </source>
</evidence>
<dbReference type="Gene3D" id="2.60.40.10">
    <property type="entry name" value="Immunoglobulins"/>
    <property type="match status" value="2"/>
</dbReference>
<evidence type="ECO:0000256" key="9">
    <source>
        <dbReference type="ARBA" id="ARBA00023295"/>
    </source>
</evidence>
<accession>A0A409WC86</accession>
<evidence type="ECO:0000259" key="14">
    <source>
        <dbReference type="Pfam" id="PF17753"/>
    </source>
</evidence>
<dbReference type="InParanoid" id="A0A409WC86"/>
<dbReference type="InterPro" id="IPR017853">
    <property type="entry name" value="GH"/>
</dbReference>
<feature type="domain" description="Beta-mannosidase Ig-fold" evidence="14">
    <location>
        <begin position="856"/>
        <end position="915"/>
    </location>
</feature>
<protein>
    <recommendedName>
        <fullName evidence="11">Beta-mannosidase B</fullName>
        <ecNumber evidence="5">3.2.1.25</ecNumber>
    </recommendedName>
    <alternativeName>
        <fullName evidence="12">Mannanase B</fullName>
    </alternativeName>
</protein>
<evidence type="ECO:0000256" key="12">
    <source>
        <dbReference type="ARBA" id="ARBA00041614"/>
    </source>
</evidence>
<dbReference type="Pfam" id="PF17753">
    <property type="entry name" value="Ig_mannosidase"/>
    <property type="match status" value="1"/>
</dbReference>
<comment type="subcellular location">
    <subcellularLocation>
        <location evidence="2">Secreted</location>
    </subcellularLocation>
</comment>